<dbReference type="RefSeq" id="WP_220204792.1">
    <property type="nucleotide sequence ID" value="NZ_BNJK01000001.1"/>
</dbReference>
<dbReference type="Pfam" id="PF02653">
    <property type="entry name" value="BPD_transp_2"/>
    <property type="match status" value="1"/>
</dbReference>
<evidence type="ECO:0000256" key="4">
    <source>
        <dbReference type="ARBA" id="ARBA00022989"/>
    </source>
</evidence>
<evidence type="ECO:0000256" key="5">
    <source>
        <dbReference type="ARBA" id="ARBA00023136"/>
    </source>
</evidence>
<keyword evidence="3 7" id="KW-0812">Transmembrane</keyword>
<evidence type="ECO:0000256" key="7">
    <source>
        <dbReference type="SAM" id="Phobius"/>
    </source>
</evidence>
<feature type="transmembrane region" description="Helical" evidence="7">
    <location>
        <begin position="324"/>
        <end position="345"/>
    </location>
</feature>
<sequence length="458" mass="48721">MAVPPVPSRTVEHSTPAPTTKILAWLRNLGASLARPLFAVVLAIIAGSIVIFITSPSGDRLATVINAYQSLFVGSFGDPYSLSYTLVKVGPLILTGLSVSIAYRAGLFNIGAEGQLAVGAMTAGIIAFTFSHLPGVLLVPFMIIGSMIAGAIWGGIVGILKAWRGAHEVVTTIMLNWIAFYVTDYLIDVPFKAPNQATQTPSLPPQAQLPPLAVVYNQTLGTFLPQIENPQSYLTDVSLLLALLALVVYWFITSRTTFGYELRVIGQNPKAARYAGISTKRNLFFAMAIAGALSGLAGSLHLMGQPPYQLIGSTFSIDPTGFDAIGVSLLGRTTSIGVLLASLLFGGLRQGGNNMQLAANIPGDLVYILQALVLFSIAAEFLPAIQRSFSRWTANGRRPSLVPNITGATVATLPPTNGEVVENTNNEHIDTSDNMLAANATEEETTAHERRSDRIEEG</sequence>
<dbReference type="CDD" id="cd06580">
    <property type="entry name" value="TM_PBP1_transp_TpRbsC_like"/>
    <property type="match status" value="1"/>
</dbReference>
<feature type="transmembrane region" description="Helical" evidence="7">
    <location>
        <begin position="139"/>
        <end position="160"/>
    </location>
</feature>
<evidence type="ECO:0000256" key="6">
    <source>
        <dbReference type="SAM" id="MobiDB-lite"/>
    </source>
</evidence>
<feature type="transmembrane region" description="Helical" evidence="7">
    <location>
        <begin position="283"/>
        <end position="304"/>
    </location>
</feature>
<feature type="transmembrane region" description="Helical" evidence="7">
    <location>
        <begin position="169"/>
        <end position="187"/>
    </location>
</feature>
<feature type="transmembrane region" description="Helical" evidence="7">
    <location>
        <begin position="82"/>
        <end position="103"/>
    </location>
</feature>
<protein>
    <submittedName>
        <fullName evidence="8">ABC transporter permease</fullName>
    </submittedName>
</protein>
<name>A0A8J3IMZ1_9CHLR</name>
<reference evidence="8" key="1">
    <citation type="submission" date="2020-10" db="EMBL/GenBank/DDBJ databases">
        <title>Taxonomic study of unclassified bacteria belonging to the class Ktedonobacteria.</title>
        <authorList>
            <person name="Yabe S."/>
            <person name="Wang C.M."/>
            <person name="Zheng Y."/>
            <person name="Sakai Y."/>
            <person name="Cavaletti L."/>
            <person name="Monciardini P."/>
            <person name="Donadio S."/>
        </authorList>
    </citation>
    <scope>NUCLEOTIDE SEQUENCE</scope>
    <source>
        <strain evidence="8">ID150040</strain>
    </source>
</reference>
<evidence type="ECO:0000256" key="3">
    <source>
        <dbReference type="ARBA" id="ARBA00022692"/>
    </source>
</evidence>
<keyword evidence="5 7" id="KW-0472">Membrane</keyword>
<evidence type="ECO:0000313" key="8">
    <source>
        <dbReference type="EMBL" id="GHO94032.1"/>
    </source>
</evidence>
<dbReference type="PANTHER" id="PTHR47089">
    <property type="entry name" value="ABC TRANSPORTER, PERMEASE PROTEIN"/>
    <property type="match status" value="1"/>
</dbReference>
<comment type="caution">
    <text evidence="8">The sequence shown here is derived from an EMBL/GenBank/DDBJ whole genome shotgun (WGS) entry which is preliminary data.</text>
</comment>
<dbReference type="EMBL" id="BNJK01000001">
    <property type="protein sequence ID" value="GHO94032.1"/>
    <property type="molecule type" value="Genomic_DNA"/>
</dbReference>
<dbReference type="Proteomes" id="UP000597444">
    <property type="component" value="Unassembled WGS sequence"/>
</dbReference>
<comment type="subcellular location">
    <subcellularLocation>
        <location evidence="1">Cell membrane</location>
        <topology evidence="1">Multi-pass membrane protein</topology>
    </subcellularLocation>
</comment>
<dbReference type="GO" id="GO:0022857">
    <property type="term" value="F:transmembrane transporter activity"/>
    <property type="evidence" value="ECO:0007669"/>
    <property type="project" value="InterPro"/>
</dbReference>
<dbReference type="InterPro" id="IPR001851">
    <property type="entry name" value="ABC_transp_permease"/>
</dbReference>
<dbReference type="GO" id="GO:0005886">
    <property type="term" value="C:plasma membrane"/>
    <property type="evidence" value="ECO:0007669"/>
    <property type="project" value="UniProtKB-SubCell"/>
</dbReference>
<evidence type="ECO:0000256" key="2">
    <source>
        <dbReference type="ARBA" id="ARBA00022475"/>
    </source>
</evidence>
<feature type="transmembrane region" description="Helical" evidence="7">
    <location>
        <begin position="115"/>
        <end position="133"/>
    </location>
</feature>
<keyword evidence="2" id="KW-1003">Cell membrane</keyword>
<accession>A0A8J3IMZ1</accession>
<gene>
    <name evidence="8" type="ORF">KSF_040800</name>
</gene>
<evidence type="ECO:0000313" key="9">
    <source>
        <dbReference type="Proteomes" id="UP000597444"/>
    </source>
</evidence>
<feature type="region of interest" description="Disordered" evidence="6">
    <location>
        <begin position="415"/>
        <end position="458"/>
    </location>
</feature>
<keyword evidence="4 7" id="KW-1133">Transmembrane helix</keyword>
<evidence type="ECO:0000256" key="1">
    <source>
        <dbReference type="ARBA" id="ARBA00004651"/>
    </source>
</evidence>
<dbReference type="AlphaFoldDB" id="A0A8J3IMZ1"/>
<feature type="transmembrane region" description="Helical" evidence="7">
    <location>
        <begin position="33"/>
        <end position="53"/>
    </location>
</feature>
<feature type="transmembrane region" description="Helical" evidence="7">
    <location>
        <begin position="233"/>
        <end position="252"/>
    </location>
</feature>
<dbReference type="PANTHER" id="PTHR47089:SF1">
    <property type="entry name" value="GUANOSINE ABC TRANSPORTER PERMEASE PROTEIN NUPP"/>
    <property type="match status" value="1"/>
</dbReference>
<proteinExistence type="predicted"/>
<keyword evidence="9" id="KW-1185">Reference proteome</keyword>
<feature type="compositionally biased region" description="Basic and acidic residues" evidence="6">
    <location>
        <begin position="445"/>
        <end position="458"/>
    </location>
</feature>
<organism evidence="8 9">
    <name type="scientific">Reticulibacter mediterranei</name>
    <dbReference type="NCBI Taxonomy" id="2778369"/>
    <lineage>
        <taxon>Bacteria</taxon>
        <taxon>Bacillati</taxon>
        <taxon>Chloroflexota</taxon>
        <taxon>Ktedonobacteria</taxon>
        <taxon>Ktedonobacterales</taxon>
        <taxon>Reticulibacteraceae</taxon>
        <taxon>Reticulibacter</taxon>
    </lineage>
</organism>